<reference evidence="7" key="1">
    <citation type="submission" date="2025-08" db="UniProtKB">
        <authorList>
            <consortium name="RefSeq"/>
        </authorList>
    </citation>
    <scope>IDENTIFICATION</scope>
    <source>
        <tissue evidence="7">Gonads</tissue>
    </source>
</reference>
<keyword evidence="4" id="KW-0325">Glycoprotein</keyword>
<name>A0A1S3KGY1_LINAN</name>
<evidence type="ECO:0000313" key="6">
    <source>
        <dbReference type="Proteomes" id="UP000085678"/>
    </source>
</evidence>
<protein>
    <submittedName>
        <fullName evidence="7">Class E vacuolar protein-sorting machinery protein hse1-like</fullName>
    </submittedName>
</protein>
<dbReference type="GO" id="GO:0005576">
    <property type="term" value="C:extracellular region"/>
    <property type="evidence" value="ECO:0007669"/>
    <property type="project" value="UniProtKB-SubCell"/>
</dbReference>
<evidence type="ECO:0000313" key="7">
    <source>
        <dbReference type="RefSeq" id="XP_013421747.1"/>
    </source>
</evidence>
<dbReference type="KEGG" id="lak:106181809"/>
<organism evidence="6 7">
    <name type="scientific">Lingula anatina</name>
    <name type="common">Brachiopod</name>
    <name type="synonym">Lingula unguis</name>
    <dbReference type="NCBI Taxonomy" id="7574"/>
    <lineage>
        <taxon>Eukaryota</taxon>
        <taxon>Metazoa</taxon>
        <taxon>Spiralia</taxon>
        <taxon>Lophotrochozoa</taxon>
        <taxon>Brachiopoda</taxon>
        <taxon>Linguliformea</taxon>
        <taxon>Lingulata</taxon>
        <taxon>Lingulida</taxon>
        <taxon>Linguloidea</taxon>
        <taxon>Lingulidae</taxon>
        <taxon>Lingula</taxon>
    </lineage>
</organism>
<sequence>MYANIFYRCENVDDYGNLRPTKMSCANGARTDDGFINGPSYTKYPICGVDEPACTADYPGQCFRQNSGFTDWISFDSPKSGDGDNELLLDPEFMCHNSFPGSEVTPVIQCRVAGTDIPWWAAGQKLKVACEPFKGLQCLNKDNGYKGCKDYEVRVYCAQPAYKYYRCAGTKLQKDAHKDFLGGVTKFDPKFDEKPYFNNDYLNMAFKYGSVREGKTIVPDVEVDDIIPAPNPVPGYVAPADGYANKGPAAGYAPGPAGYDDKAPAAGYAPGPADGYADKAPAAAYAPGPAGYDDKAPAAGFAPGHAAGYDDKGPAAAGYPDKAPVGRYGPGPGAGYPDQAPAAGYAPGPADGYVDKAPAAPAPAAVAGYPDKGPAASYGPAPASGYADKGPAAGYDDKGPAAGYPDKAPVDVYGPGPAAGYPHKPPVDGYGPGPAAGYPDKAPAAGYGPDLAAGYAVKVPVAGYGPAPGARYADKAPFVGYGPAYKNRAIFARPVQSVSKAANRHFTIRRFGKPRSASKLLPKRFAAFQPFTGIFG</sequence>
<dbReference type="STRING" id="7574.A0A1S3KGY1"/>
<dbReference type="AlphaFoldDB" id="A0A1S3KGY1"/>
<evidence type="ECO:0000259" key="5">
    <source>
        <dbReference type="Pfam" id="PF13330"/>
    </source>
</evidence>
<evidence type="ECO:0000256" key="1">
    <source>
        <dbReference type="ARBA" id="ARBA00004613"/>
    </source>
</evidence>
<gene>
    <name evidence="7" type="primary">LOC106181809</name>
</gene>
<accession>A0A1S3KGY1</accession>
<evidence type="ECO:0000256" key="3">
    <source>
        <dbReference type="ARBA" id="ARBA00022729"/>
    </source>
</evidence>
<proteinExistence type="predicted"/>
<feature type="domain" description="WxxW" evidence="5">
    <location>
        <begin position="70"/>
        <end position="157"/>
    </location>
</feature>
<dbReference type="OrthoDB" id="6262482at2759"/>
<dbReference type="InterPro" id="IPR025155">
    <property type="entry name" value="WxxW_domain"/>
</dbReference>
<evidence type="ECO:0000256" key="4">
    <source>
        <dbReference type="ARBA" id="ARBA00023180"/>
    </source>
</evidence>
<dbReference type="Pfam" id="PF13330">
    <property type="entry name" value="Mucin2_WxxW"/>
    <property type="match status" value="1"/>
</dbReference>
<dbReference type="RefSeq" id="XP_013421747.1">
    <property type="nucleotide sequence ID" value="XM_013566293.1"/>
</dbReference>
<keyword evidence="6" id="KW-1185">Reference proteome</keyword>
<comment type="subcellular location">
    <subcellularLocation>
        <location evidence="1">Secreted</location>
    </subcellularLocation>
</comment>
<dbReference type="GeneID" id="106181809"/>
<evidence type="ECO:0000256" key="2">
    <source>
        <dbReference type="ARBA" id="ARBA00022525"/>
    </source>
</evidence>
<keyword evidence="2" id="KW-0964">Secreted</keyword>
<keyword evidence="3" id="KW-0732">Signal</keyword>
<dbReference type="InParanoid" id="A0A1S3KGY1"/>
<dbReference type="Proteomes" id="UP000085678">
    <property type="component" value="Unplaced"/>
</dbReference>